<protein>
    <submittedName>
        <fullName evidence="1">12920_t:CDS:1</fullName>
    </submittedName>
</protein>
<sequence>GQGVPLAWLLTESQDSETIKLWLRALKENGWIDPINIILDNDDAEISAICDIFITSNIFLCWCHVKYAWHSISDKSEMNNALIKFKQKWQHTAAIQYFNAQYRRKK</sequence>
<dbReference type="EMBL" id="CAJVPU010042078">
    <property type="protein sequence ID" value="CAG8742851.1"/>
    <property type="molecule type" value="Genomic_DNA"/>
</dbReference>
<dbReference type="Proteomes" id="UP000789702">
    <property type="component" value="Unassembled WGS sequence"/>
</dbReference>
<proteinExistence type="predicted"/>
<accession>A0ACA9QAN1</accession>
<comment type="caution">
    <text evidence="1">The sequence shown here is derived from an EMBL/GenBank/DDBJ whole genome shotgun (WGS) entry which is preliminary data.</text>
</comment>
<evidence type="ECO:0000313" key="1">
    <source>
        <dbReference type="EMBL" id="CAG8742851.1"/>
    </source>
</evidence>
<gene>
    <name evidence="1" type="ORF">DHETER_LOCUS14160</name>
</gene>
<feature type="non-terminal residue" evidence="1">
    <location>
        <position position="1"/>
    </location>
</feature>
<name>A0ACA9QAN1_9GLOM</name>
<reference evidence="1" key="1">
    <citation type="submission" date="2021-06" db="EMBL/GenBank/DDBJ databases">
        <authorList>
            <person name="Kallberg Y."/>
            <person name="Tangrot J."/>
            <person name="Rosling A."/>
        </authorList>
    </citation>
    <scope>NUCLEOTIDE SEQUENCE</scope>
    <source>
        <strain evidence="1">IL203A</strain>
    </source>
</reference>
<organism evidence="1 2">
    <name type="scientific">Dentiscutata heterogama</name>
    <dbReference type="NCBI Taxonomy" id="1316150"/>
    <lineage>
        <taxon>Eukaryota</taxon>
        <taxon>Fungi</taxon>
        <taxon>Fungi incertae sedis</taxon>
        <taxon>Mucoromycota</taxon>
        <taxon>Glomeromycotina</taxon>
        <taxon>Glomeromycetes</taxon>
        <taxon>Diversisporales</taxon>
        <taxon>Gigasporaceae</taxon>
        <taxon>Dentiscutata</taxon>
    </lineage>
</organism>
<feature type="non-terminal residue" evidence="1">
    <location>
        <position position="106"/>
    </location>
</feature>
<keyword evidence="2" id="KW-1185">Reference proteome</keyword>
<evidence type="ECO:0000313" key="2">
    <source>
        <dbReference type="Proteomes" id="UP000789702"/>
    </source>
</evidence>